<organism evidence="3 4">
    <name type="scientific">Novymonas esmeraldas</name>
    <dbReference type="NCBI Taxonomy" id="1808958"/>
    <lineage>
        <taxon>Eukaryota</taxon>
        <taxon>Discoba</taxon>
        <taxon>Euglenozoa</taxon>
        <taxon>Kinetoplastea</taxon>
        <taxon>Metakinetoplastina</taxon>
        <taxon>Trypanosomatida</taxon>
        <taxon>Trypanosomatidae</taxon>
        <taxon>Novymonas</taxon>
    </lineage>
</organism>
<evidence type="ECO:0000256" key="1">
    <source>
        <dbReference type="ARBA" id="ARBA00008324"/>
    </source>
</evidence>
<comment type="caution">
    <text evidence="3">The sequence shown here is derived from an EMBL/GenBank/DDBJ whole genome shotgun (WGS) entry which is preliminary data.</text>
</comment>
<reference evidence="3 4" key="1">
    <citation type="journal article" date="2021" name="MBio">
        <title>A New Model Trypanosomatid, Novymonas esmeraldas: Genomic Perception of Its 'Candidatus Pandoraea novymonadis' Endosymbiont.</title>
        <authorList>
            <person name="Zakharova A."/>
            <person name="Saura A."/>
            <person name="Butenko A."/>
            <person name="Podesvova L."/>
            <person name="Warmusova S."/>
            <person name="Kostygov A.Y."/>
            <person name="Nenarokova A."/>
            <person name="Lukes J."/>
            <person name="Opperdoes F.R."/>
            <person name="Yurchenko V."/>
        </authorList>
    </citation>
    <scope>NUCLEOTIDE SEQUENCE [LARGE SCALE GENOMIC DNA]</scope>
    <source>
        <strain evidence="3 4">E262AT.01</strain>
    </source>
</reference>
<dbReference type="CDD" id="cd03443">
    <property type="entry name" value="PaaI_thioesterase"/>
    <property type="match status" value="1"/>
</dbReference>
<name>A0AAW0F7Z2_9TRYP</name>
<dbReference type="AlphaFoldDB" id="A0AAW0F7Z2"/>
<dbReference type="InterPro" id="IPR029069">
    <property type="entry name" value="HotDog_dom_sf"/>
</dbReference>
<dbReference type="InterPro" id="IPR006683">
    <property type="entry name" value="Thioestr_dom"/>
</dbReference>
<dbReference type="Gene3D" id="3.10.129.10">
    <property type="entry name" value="Hotdog Thioesterase"/>
    <property type="match status" value="1"/>
</dbReference>
<evidence type="ECO:0000259" key="2">
    <source>
        <dbReference type="Pfam" id="PF03061"/>
    </source>
</evidence>
<dbReference type="Pfam" id="PF03061">
    <property type="entry name" value="4HBT"/>
    <property type="match status" value="1"/>
</dbReference>
<protein>
    <submittedName>
        <fullName evidence="3">Thioesterase superfamily</fullName>
    </submittedName>
</protein>
<proteinExistence type="inferred from homology"/>
<dbReference type="GO" id="GO:0047617">
    <property type="term" value="F:fatty acyl-CoA hydrolase activity"/>
    <property type="evidence" value="ECO:0007669"/>
    <property type="project" value="InterPro"/>
</dbReference>
<dbReference type="Proteomes" id="UP001430356">
    <property type="component" value="Unassembled WGS sequence"/>
</dbReference>
<evidence type="ECO:0000313" key="3">
    <source>
        <dbReference type="EMBL" id="KAK7202320.1"/>
    </source>
</evidence>
<dbReference type="InterPro" id="IPR039298">
    <property type="entry name" value="ACOT13"/>
</dbReference>
<dbReference type="EMBL" id="JAECZO010000028">
    <property type="protein sequence ID" value="KAK7202320.1"/>
    <property type="molecule type" value="Genomic_DNA"/>
</dbReference>
<comment type="similarity">
    <text evidence="1">Belongs to the thioesterase PaaI family.</text>
</comment>
<dbReference type="SUPFAM" id="SSF54637">
    <property type="entry name" value="Thioesterase/thiol ester dehydrase-isomerase"/>
    <property type="match status" value="1"/>
</dbReference>
<accession>A0AAW0F7Z2</accession>
<keyword evidence="4" id="KW-1185">Reference proteome</keyword>
<dbReference type="PANTHER" id="PTHR21660:SF56">
    <property type="entry name" value="THIOESTERASE DOMAIN-CONTAINING PROTEIN"/>
    <property type="match status" value="1"/>
</dbReference>
<dbReference type="PANTHER" id="PTHR21660">
    <property type="entry name" value="THIOESTERASE SUPERFAMILY MEMBER-RELATED"/>
    <property type="match status" value="1"/>
</dbReference>
<gene>
    <name evidence="3" type="ORF">NESM_000303900</name>
</gene>
<feature type="domain" description="Thioesterase" evidence="2">
    <location>
        <begin position="68"/>
        <end position="142"/>
    </location>
</feature>
<evidence type="ECO:0000313" key="4">
    <source>
        <dbReference type="Proteomes" id="UP001430356"/>
    </source>
</evidence>
<sequence>MSASRFALNAVTSAQAAAVAQRIMSHPQSYSAALLNIVLFSPDRIQARPEGSLVFPWEAKRGSHNGFKSVHGGALSSLADAFTKIHAGARLPQASVRSVSFEISFLSAVFEDKKCSCVTRLVQQVDNIVYADFSFEDESSGEVYARGTHVLAATPGAQS</sequence>